<feature type="transmembrane region" description="Helical" evidence="1">
    <location>
        <begin position="52"/>
        <end position="78"/>
    </location>
</feature>
<dbReference type="Proteomes" id="UP000255082">
    <property type="component" value="Unassembled WGS sequence"/>
</dbReference>
<accession>A0A378WN82</accession>
<dbReference type="EMBL" id="UGRU01000001">
    <property type="protein sequence ID" value="SUA42392.1"/>
    <property type="molecule type" value="Genomic_DNA"/>
</dbReference>
<evidence type="ECO:0000256" key="1">
    <source>
        <dbReference type="SAM" id="Phobius"/>
    </source>
</evidence>
<dbReference type="RefSeq" id="WP_128145115.1">
    <property type="nucleotide sequence ID" value="NZ_UGRU01000001.1"/>
</dbReference>
<feature type="transmembrane region" description="Helical" evidence="1">
    <location>
        <begin position="331"/>
        <end position="351"/>
    </location>
</feature>
<feature type="transmembrane region" description="Helical" evidence="1">
    <location>
        <begin position="202"/>
        <end position="220"/>
    </location>
</feature>
<feature type="transmembrane region" description="Helical" evidence="1">
    <location>
        <begin position="363"/>
        <end position="383"/>
    </location>
</feature>
<feature type="transmembrane region" description="Helical" evidence="1">
    <location>
        <begin position="124"/>
        <end position="145"/>
    </location>
</feature>
<feature type="transmembrane region" description="Helical" evidence="1">
    <location>
        <begin position="176"/>
        <end position="195"/>
    </location>
</feature>
<evidence type="ECO:0000313" key="3">
    <source>
        <dbReference type="Proteomes" id="UP000255082"/>
    </source>
</evidence>
<feature type="transmembrane region" description="Helical" evidence="1">
    <location>
        <begin position="395"/>
        <end position="418"/>
    </location>
</feature>
<dbReference type="AlphaFoldDB" id="A0A378WN82"/>
<keyword evidence="1" id="KW-0472">Membrane</keyword>
<evidence type="ECO:0000313" key="2">
    <source>
        <dbReference type="EMBL" id="SUA42392.1"/>
    </source>
</evidence>
<protein>
    <submittedName>
        <fullName evidence="2">Uncharacterized protein</fullName>
    </submittedName>
</protein>
<keyword evidence="1" id="KW-0812">Transmembrane</keyword>
<name>A0A378WN82_9NOCA</name>
<sequence length="436" mass="46394">MSTPSAALDRRRGPRLFDASRQLEFWDAEQWQPRVVARRCRRRLTATRRRRWITWSVIVAVVFLVVPVVVGAAATAAVQTETEGPGGNSALGWTKVRDSFGVSLADYVYATNHGGILHPGNTGLAIVLGLLFALFMVLVTLPAWMVGWVLDFGWMNVFSVPLNGVAHALSGQLATPIMLATFASLGAFFAAYFFQRGFHAKAVVQVLTMLVVAVIGPVYLSDPLGEVLSSHGLLAEGRNVGLSVSAGLNGNSNPDPSAMVPTLQQDMADNFARRPLQVWNFGHVVDDRPGCAAAWSAGVRSGSEGKIKDGMKACGDQAAADAANNPSFGQIGAGLLLLITATILLVFAAYLSLKIIWSALDSVYWGIMTIFGFAGGGLVYGPTQTFTVRAVVHGMMSAVRMCVQIIALGSICCSSEICSGRPRARKCRSSSSAPSS</sequence>
<gene>
    <name evidence="2" type="ORF">NCTC13184_01747</name>
</gene>
<reference evidence="2 3" key="1">
    <citation type="submission" date="2018-06" db="EMBL/GenBank/DDBJ databases">
        <authorList>
            <consortium name="Pathogen Informatics"/>
            <person name="Doyle S."/>
        </authorList>
    </citation>
    <scope>NUCLEOTIDE SEQUENCE [LARGE SCALE GENOMIC DNA]</scope>
    <source>
        <strain evidence="2 3">NCTC13184</strain>
    </source>
</reference>
<proteinExistence type="predicted"/>
<keyword evidence="1" id="KW-1133">Transmembrane helix</keyword>
<organism evidence="2 3">
    <name type="scientific">Nocardia africana</name>
    <dbReference type="NCBI Taxonomy" id="134964"/>
    <lineage>
        <taxon>Bacteria</taxon>
        <taxon>Bacillati</taxon>
        <taxon>Actinomycetota</taxon>
        <taxon>Actinomycetes</taxon>
        <taxon>Mycobacteriales</taxon>
        <taxon>Nocardiaceae</taxon>
        <taxon>Nocardia</taxon>
    </lineage>
</organism>
<dbReference type="OrthoDB" id="4493164at2"/>